<gene>
    <name evidence="1" type="ORF">R4198_07855</name>
</gene>
<organism evidence="1 2">
    <name type="scientific">Williamsia marianensis</name>
    <dbReference type="NCBI Taxonomy" id="85044"/>
    <lineage>
        <taxon>Bacteria</taxon>
        <taxon>Bacillati</taxon>
        <taxon>Actinomycetota</taxon>
        <taxon>Actinomycetes</taxon>
        <taxon>Mycobacteriales</taxon>
        <taxon>Nocardiaceae</taxon>
        <taxon>Williamsia</taxon>
    </lineage>
</organism>
<accession>A0ABU4EQS2</accession>
<evidence type="ECO:0000313" key="1">
    <source>
        <dbReference type="EMBL" id="MDV7133607.1"/>
    </source>
</evidence>
<dbReference type="Proteomes" id="UP001185792">
    <property type="component" value="Unassembled WGS sequence"/>
</dbReference>
<evidence type="ECO:0000313" key="2">
    <source>
        <dbReference type="Proteomes" id="UP001185792"/>
    </source>
</evidence>
<dbReference type="RefSeq" id="WP_157366776.1">
    <property type="nucleotide sequence ID" value="NZ_CBCRXS010000001.1"/>
</dbReference>
<keyword evidence="2" id="KW-1185">Reference proteome</keyword>
<comment type="caution">
    <text evidence="1">The sequence shown here is derived from an EMBL/GenBank/DDBJ whole genome shotgun (WGS) entry which is preliminary data.</text>
</comment>
<sequence length="55" mass="6299">MKLAKSHNSRRTPLLGRHPHIFGSDGLIAHRRLARMLPEEGERLVTVADLRNFNL</sequence>
<dbReference type="EMBL" id="JAWLUM010000001">
    <property type="protein sequence ID" value="MDV7133607.1"/>
    <property type="molecule type" value="Genomic_DNA"/>
</dbReference>
<proteinExistence type="predicted"/>
<reference evidence="1 2" key="1">
    <citation type="submission" date="2023-10" db="EMBL/GenBank/DDBJ databases">
        <title>Development of a sustainable strategy for remediation of hydrocarbon-contaminated territories based on the waste exchange concept.</title>
        <authorList>
            <person name="Krivoruchko A."/>
        </authorList>
    </citation>
    <scope>NUCLEOTIDE SEQUENCE [LARGE SCALE GENOMIC DNA]</scope>
    <source>
        <strain evidence="1 2">IEGM 1236</strain>
    </source>
</reference>
<protein>
    <submittedName>
        <fullName evidence="1">Uncharacterized protein</fullName>
    </submittedName>
</protein>
<name>A0ABU4EQS2_WILMA</name>